<feature type="transmembrane region" description="Helical" evidence="1">
    <location>
        <begin position="123"/>
        <end position="141"/>
    </location>
</feature>
<dbReference type="AlphaFoldDB" id="A0A2T4JG30"/>
<keyword evidence="1" id="KW-0812">Transmembrane</keyword>
<evidence type="ECO:0000313" key="3">
    <source>
        <dbReference type="EMBL" id="PTE16861.1"/>
    </source>
</evidence>
<dbReference type="GO" id="GO:0016020">
    <property type="term" value="C:membrane"/>
    <property type="evidence" value="ECO:0007669"/>
    <property type="project" value="InterPro"/>
</dbReference>
<evidence type="ECO:0000256" key="1">
    <source>
        <dbReference type="SAM" id="Phobius"/>
    </source>
</evidence>
<evidence type="ECO:0000313" key="4">
    <source>
        <dbReference type="Proteomes" id="UP000241899"/>
    </source>
</evidence>
<keyword evidence="1" id="KW-0472">Membrane</keyword>
<feature type="transmembrane region" description="Helical" evidence="1">
    <location>
        <begin position="176"/>
        <end position="196"/>
    </location>
</feature>
<dbReference type="Proteomes" id="UP000241899">
    <property type="component" value="Unassembled WGS sequence"/>
</dbReference>
<dbReference type="InterPro" id="IPR000620">
    <property type="entry name" value="EamA_dom"/>
</dbReference>
<dbReference type="OrthoDB" id="7165334at2"/>
<dbReference type="PANTHER" id="PTHR22911:SF135">
    <property type="entry name" value="BLR4310 PROTEIN"/>
    <property type="match status" value="1"/>
</dbReference>
<name>A0A2T4JG30_9RHOB</name>
<feature type="transmembrane region" description="Helical" evidence="1">
    <location>
        <begin position="95"/>
        <end position="114"/>
    </location>
</feature>
<gene>
    <name evidence="3" type="ORF">C5F46_12130</name>
</gene>
<evidence type="ECO:0000259" key="2">
    <source>
        <dbReference type="Pfam" id="PF00892"/>
    </source>
</evidence>
<accession>A0A2T4JG30</accession>
<feature type="transmembrane region" description="Helical" evidence="1">
    <location>
        <begin position="240"/>
        <end position="256"/>
    </location>
</feature>
<sequence length="290" mass="30318">MDNLRGSLLMTAAMAGFAIEDMFVKGVTRTVPVGEVLALMGIFGALIFALGARLRGERIVTRDLILPTVIARNLGELVGTIGFVLAIALTPLAQASAILQALPLAVTLGAALYLGEHVGWRRWTAIGVGFVGVLIVIRPGMNGFDPLSVFALIGVAGLAARDVVTRRVPRTLSGWQLSTSAFATLVPAGLLMMPAMGHAPVLPTLAEAGAIAAALGFGMAAYLALVAATRTGDVASVTPFRYTRLLFALVIGWAVFDEMPDAATILGGAVIVASGLYTLWREARLRQRGI</sequence>
<feature type="transmembrane region" description="Helical" evidence="1">
    <location>
        <begin position="36"/>
        <end position="52"/>
    </location>
</feature>
<feature type="domain" description="EamA" evidence="2">
    <location>
        <begin position="5"/>
        <end position="137"/>
    </location>
</feature>
<keyword evidence="4" id="KW-1185">Reference proteome</keyword>
<feature type="transmembrane region" description="Helical" evidence="1">
    <location>
        <begin position="262"/>
        <end position="280"/>
    </location>
</feature>
<feature type="transmembrane region" description="Helical" evidence="1">
    <location>
        <begin position="147"/>
        <end position="164"/>
    </location>
</feature>
<dbReference type="InterPro" id="IPR037185">
    <property type="entry name" value="EmrE-like"/>
</dbReference>
<dbReference type="PANTHER" id="PTHR22911">
    <property type="entry name" value="ACYL-MALONYL CONDENSING ENZYME-RELATED"/>
    <property type="match status" value="1"/>
</dbReference>
<dbReference type="EMBL" id="PZKF01000030">
    <property type="protein sequence ID" value="PTE16861.1"/>
    <property type="molecule type" value="Genomic_DNA"/>
</dbReference>
<feature type="transmembrane region" description="Helical" evidence="1">
    <location>
        <begin position="64"/>
        <end position="89"/>
    </location>
</feature>
<proteinExistence type="predicted"/>
<reference evidence="3 4" key="1">
    <citation type="submission" date="2018-03" db="EMBL/GenBank/DDBJ databases">
        <title>Rhodobacter veldkampii.</title>
        <authorList>
            <person name="Meyer T.E."/>
            <person name="Miller S."/>
            <person name="Lodha T."/>
            <person name="Gandham S."/>
            <person name="Chintalapati S."/>
            <person name="Chintalapati V.R."/>
        </authorList>
    </citation>
    <scope>NUCLEOTIDE SEQUENCE [LARGE SCALE GENOMIC DNA]</scope>
    <source>
        <strain evidence="3 4">DSM 11550</strain>
    </source>
</reference>
<keyword evidence="1" id="KW-1133">Transmembrane helix</keyword>
<feature type="transmembrane region" description="Helical" evidence="1">
    <location>
        <begin position="208"/>
        <end position="228"/>
    </location>
</feature>
<dbReference type="Pfam" id="PF00892">
    <property type="entry name" value="EamA"/>
    <property type="match status" value="1"/>
</dbReference>
<organism evidence="3 4">
    <name type="scientific">Phaeovulum veldkampii DSM 11550</name>
    <dbReference type="NCBI Taxonomy" id="1185920"/>
    <lineage>
        <taxon>Bacteria</taxon>
        <taxon>Pseudomonadati</taxon>
        <taxon>Pseudomonadota</taxon>
        <taxon>Alphaproteobacteria</taxon>
        <taxon>Rhodobacterales</taxon>
        <taxon>Paracoccaceae</taxon>
        <taxon>Phaeovulum</taxon>
    </lineage>
</organism>
<protein>
    <submittedName>
        <fullName evidence="3">EamA family transporter</fullName>
    </submittedName>
</protein>
<comment type="caution">
    <text evidence="3">The sequence shown here is derived from an EMBL/GenBank/DDBJ whole genome shotgun (WGS) entry which is preliminary data.</text>
</comment>
<dbReference type="SUPFAM" id="SSF103481">
    <property type="entry name" value="Multidrug resistance efflux transporter EmrE"/>
    <property type="match status" value="2"/>
</dbReference>